<organism evidence="1 2">
    <name type="scientific">Arctium lappa</name>
    <name type="common">Greater burdock</name>
    <name type="synonym">Lappa major</name>
    <dbReference type="NCBI Taxonomy" id="4217"/>
    <lineage>
        <taxon>Eukaryota</taxon>
        <taxon>Viridiplantae</taxon>
        <taxon>Streptophyta</taxon>
        <taxon>Embryophyta</taxon>
        <taxon>Tracheophyta</taxon>
        <taxon>Spermatophyta</taxon>
        <taxon>Magnoliopsida</taxon>
        <taxon>eudicotyledons</taxon>
        <taxon>Gunneridae</taxon>
        <taxon>Pentapetalae</taxon>
        <taxon>asterids</taxon>
        <taxon>campanulids</taxon>
        <taxon>Asterales</taxon>
        <taxon>Asteraceae</taxon>
        <taxon>Carduoideae</taxon>
        <taxon>Cardueae</taxon>
        <taxon>Arctiinae</taxon>
        <taxon>Arctium</taxon>
    </lineage>
</organism>
<keyword evidence="2" id="KW-1185">Reference proteome</keyword>
<proteinExistence type="predicted"/>
<accession>A0ACB9DRD9</accession>
<reference evidence="1 2" key="2">
    <citation type="journal article" date="2022" name="Mol. Ecol. Resour.">
        <title>The genomes of chicory, endive, great burdock and yacon provide insights into Asteraceae paleo-polyploidization history and plant inulin production.</title>
        <authorList>
            <person name="Fan W."/>
            <person name="Wang S."/>
            <person name="Wang H."/>
            <person name="Wang A."/>
            <person name="Jiang F."/>
            <person name="Liu H."/>
            <person name="Zhao H."/>
            <person name="Xu D."/>
            <person name="Zhang Y."/>
        </authorList>
    </citation>
    <scope>NUCLEOTIDE SEQUENCE [LARGE SCALE GENOMIC DNA]</scope>
    <source>
        <strain evidence="2">cv. Niubang</strain>
    </source>
</reference>
<evidence type="ECO:0000313" key="2">
    <source>
        <dbReference type="Proteomes" id="UP001055879"/>
    </source>
</evidence>
<sequence length="416" mass="46767">MYKAFETYIMLSLSMSLFCIEAPTVFCKILISVSKQSTRGELSTNVRDNQFQDEIGLWILSSPAINYSRAQKITGIKFTANDYTPLQGHLLKENKILTGTTRYASCNTHLGIEQSRRDDLESLGYVLLYFLRGRCQYSPSPPVLWHGTHAPSQSTLSESPANNSQKKKRKQDEVLKGCIDESLVHATDLEMQDYRVDTTFSLAGELGMAPEQHGSRDGVEVTIGGKSKRKQEKKRVKGHKLEAEIHFVEGKDKVSGAGQNSIKVEVPEREKNILESVLPLTEEHEVKSELRLVEGTEKFFGAIQDIISVEVGEKATNGMESFLSSNNLQVQETAAVRSMEQAAMPKQVNLICHFPANLNLNLNVKGRKHKSRNIKIARDSSRVDGENEEDGQKQQPALVNLNSRERRLKKKQQQQH</sequence>
<dbReference type="EMBL" id="CM042049">
    <property type="protein sequence ID" value="KAI3749130.1"/>
    <property type="molecule type" value="Genomic_DNA"/>
</dbReference>
<dbReference type="Proteomes" id="UP001055879">
    <property type="component" value="Linkage Group LG03"/>
</dbReference>
<reference evidence="2" key="1">
    <citation type="journal article" date="2022" name="Mol. Ecol. Resour.">
        <title>The genomes of chicory, endive, great burdock and yacon provide insights into Asteraceae palaeo-polyploidization history and plant inulin production.</title>
        <authorList>
            <person name="Fan W."/>
            <person name="Wang S."/>
            <person name="Wang H."/>
            <person name="Wang A."/>
            <person name="Jiang F."/>
            <person name="Liu H."/>
            <person name="Zhao H."/>
            <person name="Xu D."/>
            <person name="Zhang Y."/>
        </authorList>
    </citation>
    <scope>NUCLEOTIDE SEQUENCE [LARGE SCALE GENOMIC DNA]</scope>
    <source>
        <strain evidence="2">cv. Niubang</strain>
    </source>
</reference>
<evidence type="ECO:0000313" key="1">
    <source>
        <dbReference type="EMBL" id="KAI3749130.1"/>
    </source>
</evidence>
<gene>
    <name evidence="1" type="ORF">L6452_12732</name>
</gene>
<comment type="caution">
    <text evidence="1">The sequence shown here is derived from an EMBL/GenBank/DDBJ whole genome shotgun (WGS) entry which is preliminary data.</text>
</comment>
<protein>
    <submittedName>
        <fullName evidence="1">Uncharacterized protein</fullName>
    </submittedName>
</protein>
<name>A0ACB9DRD9_ARCLA</name>